<comment type="caution">
    <text evidence="3">The sequence shown here is derived from an EMBL/GenBank/DDBJ whole genome shotgun (WGS) entry which is preliminary data.</text>
</comment>
<name>A0A8X7QFT5_BRACI</name>
<evidence type="ECO:0000313" key="3">
    <source>
        <dbReference type="EMBL" id="KAG2268542.1"/>
    </source>
</evidence>
<dbReference type="Pfam" id="PF13639">
    <property type="entry name" value="zf-RING_2"/>
    <property type="match status" value="1"/>
</dbReference>
<evidence type="ECO:0000259" key="2">
    <source>
        <dbReference type="PROSITE" id="PS50089"/>
    </source>
</evidence>
<dbReference type="AlphaFoldDB" id="A0A8X7QFT5"/>
<feature type="domain" description="RING-type" evidence="2">
    <location>
        <begin position="443"/>
        <end position="484"/>
    </location>
</feature>
<dbReference type="EMBL" id="JAAMPC010000013">
    <property type="protein sequence ID" value="KAG2268542.1"/>
    <property type="molecule type" value="Genomic_DNA"/>
</dbReference>
<dbReference type="SMART" id="SM00184">
    <property type="entry name" value="RING"/>
    <property type="match status" value="1"/>
</dbReference>
<evidence type="ECO:0000313" key="4">
    <source>
        <dbReference type="Proteomes" id="UP000886595"/>
    </source>
</evidence>
<dbReference type="PROSITE" id="PS50089">
    <property type="entry name" value="ZF_RING_2"/>
    <property type="match status" value="1"/>
</dbReference>
<dbReference type="InterPro" id="IPR001841">
    <property type="entry name" value="Znf_RING"/>
</dbReference>
<accession>A0A8X7QFT5</accession>
<dbReference type="Gene3D" id="3.30.40.10">
    <property type="entry name" value="Zinc/RING finger domain, C3HC4 (zinc finger)"/>
    <property type="match status" value="1"/>
</dbReference>
<reference evidence="3 4" key="1">
    <citation type="submission" date="2020-02" db="EMBL/GenBank/DDBJ databases">
        <authorList>
            <person name="Ma Q."/>
            <person name="Huang Y."/>
            <person name="Song X."/>
            <person name="Pei D."/>
        </authorList>
    </citation>
    <scope>NUCLEOTIDE SEQUENCE [LARGE SCALE GENOMIC DNA]</scope>
    <source>
        <strain evidence="3">Sxm20200214</strain>
        <tissue evidence="3">Leaf</tissue>
    </source>
</reference>
<keyword evidence="1" id="KW-0479">Metal-binding</keyword>
<evidence type="ECO:0000256" key="1">
    <source>
        <dbReference type="PROSITE-ProRule" id="PRU00175"/>
    </source>
</evidence>
<dbReference type="SUPFAM" id="SSF57850">
    <property type="entry name" value="RING/U-box"/>
    <property type="match status" value="1"/>
</dbReference>
<proteinExistence type="predicted"/>
<sequence>MSDQNPSASVRNRVWRFSEIDNDYREDCQFRPRVPFKTFDDRLHESRLIFLGTVSPIGGYSRRHHSPEANTVYRSLCLRGFAVQGSLNPMNRRLDDVFRTIDDIGWSYTVLHVNPFCPRVVREFISNLPFYEDGALVRGFVYRFSPSVINQLMITPTVEQSYQWKEVVLNQAIAHLTGGQCAGWTGFSLNALLDPFKIIYRVCEHSWLPGPDSDLMMKKRLRLTYAVTKRKQIGDVYTNLIFPNLIYQLLVLQREVPLLPGDEDLIGKGIPICDSVSDGSGSRGRRRLYIRKSPYELLKMNQPPRYTLVLTNKKKSTCTSPKRTLTMKIKRPNTQQTTIRISIALRTSSNGHLDDGTVNDMEYMLQYHDLDFDSVTKIIDETTDYVAGVIPALNDVTCTDLDVIVKITDFNPHAWNRIDLDGYTIDLRNSRRESIPSEENDICAICHSKLGASGDLNTLVCNHSYHHVCILDWIKMNLSCLVCRTTLA</sequence>
<organism evidence="3 4">
    <name type="scientific">Brassica carinata</name>
    <name type="common">Ethiopian mustard</name>
    <name type="synonym">Abyssinian cabbage</name>
    <dbReference type="NCBI Taxonomy" id="52824"/>
    <lineage>
        <taxon>Eukaryota</taxon>
        <taxon>Viridiplantae</taxon>
        <taxon>Streptophyta</taxon>
        <taxon>Embryophyta</taxon>
        <taxon>Tracheophyta</taxon>
        <taxon>Spermatophyta</taxon>
        <taxon>Magnoliopsida</taxon>
        <taxon>eudicotyledons</taxon>
        <taxon>Gunneridae</taxon>
        <taxon>Pentapetalae</taxon>
        <taxon>rosids</taxon>
        <taxon>malvids</taxon>
        <taxon>Brassicales</taxon>
        <taxon>Brassicaceae</taxon>
        <taxon>Brassiceae</taxon>
        <taxon>Brassica</taxon>
    </lineage>
</organism>
<dbReference type="OrthoDB" id="8062037at2759"/>
<keyword evidence="1" id="KW-0862">Zinc</keyword>
<dbReference type="GO" id="GO:0008270">
    <property type="term" value="F:zinc ion binding"/>
    <property type="evidence" value="ECO:0007669"/>
    <property type="project" value="UniProtKB-KW"/>
</dbReference>
<keyword evidence="1" id="KW-0863">Zinc-finger</keyword>
<keyword evidence="4" id="KW-1185">Reference proteome</keyword>
<gene>
    <name evidence="3" type="ORF">Bca52824_063097</name>
</gene>
<dbReference type="InterPro" id="IPR013083">
    <property type="entry name" value="Znf_RING/FYVE/PHD"/>
</dbReference>
<protein>
    <recommendedName>
        <fullName evidence="2">RING-type domain-containing protein</fullName>
    </recommendedName>
</protein>
<dbReference type="Proteomes" id="UP000886595">
    <property type="component" value="Unassembled WGS sequence"/>
</dbReference>